<dbReference type="InterPro" id="IPR044296">
    <property type="entry name" value="HIPP46"/>
</dbReference>
<dbReference type="AlphaFoldDB" id="A0A396J1F2"/>
<reference evidence="1" key="1">
    <citation type="journal article" date="2018" name="Nat. Plants">
        <title>Whole-genome landscape of Medicago truncatula symbiotic genes.</title>
        <authorList>
            <person name="Pecrix Y."/>
            <person name="Gamas P."/>
            <person name="Carrere S."/>
        </authorList>
    </citation>
    <scope>NUCLEOTIDE SEQUENCE</scope>
    <source>
        <tissue evidence="1">Leaves</tissue>
    </source>
</reference>
<sequence length="115" mass="12543">MAKQKIVIKVSIMNSHKSRSKAMKIAVGVSGVESAAVKGDSKDQIEVTGEQIDAAKLTCLLRKKFCHADLVSVGEVEKKEEKKEEAIVAWPCVAGYPHYPVPVCEIRDDPSCSIM</sequence>
<dbReference type="OrthoDB" id="1429490at2759"/>
<comment type="caution">
    <text evidence="1">The sequence shown here is derived from an EMBL/GenBank/DDBJ whole genome shotgun (WGS) entry which is preliminary data.</text>
</comment>
<dbReference type="Proteomes" id="UP000265566">
    <property type="component" value="Chromosome 3"/>
</dbReference>
<dbReference type="EMBL" id="PSQE01000003">
    <property type="protein sequence ID" value="RHN69047.1"/>
    <property type="molecule type" value="Genomic_DNA"/>
</dbReference>
<accession>A0A396J1F2</accession>
<dbReference type="PANTHER" id="PTHR46371">
    <property type="entry name" value="OS04G0464100 PROTEIN"/>
    <property type="match status" value="1"/>
</dbReference>
<organism evidence="1">
    <name type="scientific">Medicago truncatula</name>
    <name type="common">Barrel medic</name>
    <name type="synonym">Medicago tribuloides</name>
    <dbReference type="NCBI Taxonomy" id="3880"/>
    <lineage>
        <taxon>Eukaryota</taxon>
        <taxon>Viridiplantae</taxon>
        <taxon>Streptophyta</taxon>
        <taxon>Embryophyta</taxon>
        <taxon>Tracheophyta</taxon>
        <taxon>Spermatophyta</taxon>
        <taxon>Magnoliopsida</taxon>
        <taxon>eudicotyledons</taxon>
        <taxon>Gunneridae</taxon>
        <taxon>Pentapetalae</taxon>
        <taxon>rosids</taxon>
        <taxon>fabids</taxon>
        <taxon>Fabales</taxon>
        <taxon>Fabaceae</taxon>
        <taxon>Papilionoideae</taxon>
        <taxon>50 kb inversion clade</taxon>
        <taxon>NPAAA clade</taxon>
        <taxon>Hologalegina</taxon>
        <taxon>IRL clade</taxon>
        <taxon>Trifolieae</taxon>
        <taxon>Medicago</taxon>
    </lineage>
</organism>
<dbReference type="Gene3D" id="3.30.70.100">
    <property type="match status" value="1"/>
</dbReference>
<dbReference type="OMA" id="VCEIRDD"/>
<proteinExistence type="predicted"/>
<dbReference type="Gramene" id="rna17474">
    <property type="protein sequence ID" value="RHN69047.1"/>
    <property type="gene ID" value="gene17474"/>
</dbReference>
<gene>
    <name evidence="1" type="ORF">MtrunA17_Chr3g0120531</name>
</gene>
<evidence type="ECO:0000313" key="1">
    <source>
        <dbReference type="EMBL" id="RHN69047.1"/>
    </source>
</evidence>
<protein>
    <submittedName>
        <fullName evidence="1">Uncharacterized protein</fullName>
    </submittedName>
</protein>
<name>A0A396J1F2_MEDTR</name>